<gene>
    <name evidence="1" type="ORF">MIND_01250600</name>
</gene>
<evidence type="ECO:0000313" key="2">
    <source>
        <dbReference type="Proteomes" id="UP000636479"/>
    </source>
</evidence>
<sequence>MSLAIFPPELDDLFIQHLHDNVPSLAACGLVNRGWLALSRPLLFGEVVLRDKNYDAFLELLTTPEALTFLAHVHTLSINRPDTDLDSADAFRDLVPRLAALSHVRRLHLCFVSWVGVPTEALDMLPNVFPNLVKIVSIFTTFGSPADFTALVGRLVHLEEVAVQGAFLTDGDETSAAHDGALPPPTTLAVVRTKIRSDDGNPFGYIARWLAKSPPAAFRTLEAGTLWPSALPAVGALLAAVGPNLRQLDFALLNHVTEQEARTHLPLSVHAPNLADLTLHIGLRRFHAPNRTRLHAPWALLATATKALQTLTLVLTIDYIYMLDALDWAHLNSELRRLENLQTISLLVHCHNTITDPEKLVGPNIRGRIEADVAPRVKVEVEVLRSARMFTRLNN</sequence>
<dbReference type="AlphaFoldDB" id="A0A8H6VSD4"/>
<dbReference type="OrthoDB" id="2788229at2759"/>
<keyword evidence="2" id="KW-1185">Reference proteome</keyword>
<accession>A0A8H6VSD4</accession>
<organism evidence="1 2">
    <name type="scientific">Mycena indigotica</name>
    <dbReference type="NCBI Taxonomy" id="2126181"/>
    <lineage>
        <taxon>Eukaryota</taxon>
        <taxon>Fungi</taxon>
        <taxon>Dikarya</taxon>
        <taxon>Basidiomycota</taxon>
        <taxon>Agaricomycotina</taxon>
        <taxon>Agaricomycetes</taxon>
        <taxon>Agaricomycetidae</taxon>
        <taxon>Agaricales</taxon>
        <taxon>Marasmiineae</taxon>
        <taxon>Mycenaceae</taxon>
        <taxon>Mycena</taxon>
    </lineage>
</organism>
<comment type="caution">
    <text evidence="1">The sequence shown here is derived from an EMBL/GenBank/DDBJ whole genome shotgun (WGS) entry which is preliminary data.</text>
</comment>
<protein>
    <submittedName>
        <fullName evidence="1">Uncharacterized protein</fullName>
    </submittedName>
</protein>
<proteinExistence type="predicted"/>
<dbReference type="GeneID" id="59351507"/>
<evidence type="ECO:0000313" key="1">
    <source>
        <dbReference type="EMBL" id="KAF7292232.1"/>
    </source>
</evidence>
<dbReference type="EMBL" id="JACAZF010000012">
    <property type="protein sequence ID" value="KAF7292232.1"/>
    <property type="molecule type" value="Genomic_DNA"/>
</dbReference>
<dbReference type="Proteomes" id="UP000636479">
    <property type="component" value="Unassembled WGS sequence"/>
</dbReference>
<reference evidence="1" key="1">
    <citation type="submission" date="2020-05" db="EMBL/GenBank/DDBJ databases">
        <title>Mycena genomes resolve the evolution of fungal bioluminescence.</title>
        <authorList>
            <person name="Tsai I.J."/>
        </authorList>
    </citation>
    <scope>NUCLEOTIDE SEQUENCE</scope>
    <source>
        <strain evidence="1">171206Taipei</strain>
    </source>
</reference>
<dbReference type="RefSeq" id="XP_037214959.1">
    <property type="nucleotide sequence ID" value="XM_037368991.1"/>
</dbReference>
<name>A0A8H6VSD4_9AGAR</name>